<accession>A0ABX7N4S2</accession>
<organism evidence="3 4">
    <name type="scientific">Myxococcus landrumensis</name>
    <dbReference type="NCBI Taxonomy" id="2813577"/>
    <lineage>
        <taxon>Bacteria</taxon>
        <taxon>Pseudomonadati</taxon>
        <taxon>Myxococcota</taxon>
        <taxon>Myxococcia</taxon>
        <taxon>Myxococcales</taxon>
        <taxon>Cystobacterineae</taxon>
        <taxon>Myxococcaceae</taxon>
        <taxon>Myxococcus</taxon>
    </lineage>
</organism>
<evidence type="ECO:0000313" key="3">
    <source>
        <dbReference type="EMBL" id="QSQ12670.1"/>
    </source>
</evidence>
<evidence type="ECO:0000313" key="4">
    <source>
        <dbReference type="Proteomes" id="UP000663090"/>
    </source>
</evidence>
<dbReference type="EMBL" id="CP071091">
    <property type="protein sequence ID" value="QSQ12670.1"/>
    <property type="molecule type" value="Genomic_DNA"/>
</dbReference>
<feature type="domain" description="DJ-1/PfpI" evidence="2">
    <location>
        <begin position="3"/>
        <end position="167"/>
    </location>
</feature>
<proteinExistence type="inferred from homology"/>
<dbReference type="PANTHER" id="PTHR42733:SF12">
    <property type="entry name" value="PROTEINASE"/>
    <property type="match status" value="1"/>
</dbReference>
<dbReference type="InterPro" id="IPR029062">
    <property type="entry name" value="Class_I_gatase-like"/>
</dbReference>
<evidence type="ECO:0000259" key="2">
    <source>
        <dbReference type="Pfam" id="PF01965"/>
    </source>
</evidence>
<dbReference type="SUPFAM" id="SSF52317">
    <property type="entry name" value="Class I glutamine amidotransferase-like"/>
    <property type="match status" value="1"/>
</dbReference>
<dbReference type="Proteomes" id="UP000663090">
    <property type="component" value="Chromosome"/>
</dbReference>
<gene>
    <name evidence="3" type="ORF">JY572_30580</name>
</gene>
<protein>
    <submittedName>
        <fullName evidence="3">Type 1 glutamine amidotransferase</fullName>
    </submittedName>
</protein>
<dbReference type="CDD" id="cd03134">
    <property type="entry name" value="GATase1_PfpI_like"/>
    <property type="match status" value="1"/>
</dbReference>
<dbReference type="InterPro" id="IPR006286">
    <property type="entry name" value="C56_PfpI-like"/>
</dbReference>
<reference evidence="3 4" key="1">
    <citation type="submission" date="2021-02" db="EMBL/GenBank/DDBJ databases">
        <title>De Novo genome assembly of isolated myxobacteria.</title>
        <authorList>
            <person name="Stevens D.C."/>
        </authorList>
    </citation>
    <scope>NUCLEOTIDE SEQUENCE [LARGE SCALE GENOMIC DNA]</scope>
    <source>
        <strain evidence="3 4">SCHIC003</strain>
    </source>
</reference>
<dbReference type="NCBIfam" id="TIGR01382">
    <property type="entry name" value="PfpI"/>
    <property type="match status" value="1"/>
</dbReference>
<sequence length="194" mass="21475">MARIAFILADDFEDEEFRVPYDQVRQAGHEAVVVGLEAGQAVRGRQGREVVTPERAARNVSSREFDALVIPGGYSPDVLRLDIDMVGLVRDFFRAEKPLAAICHAAWLLVEADIAEGRTLTSWPSLKTDLINAGARWVDREVVEDGNLITSRHPGDVWAFCEALLRQVALGSAPPRVAVPLVQDEVWVQPLMVH</sequence>
<keyword evidence="3" id="KW-0315">Glutamine amidotransferase</keyword>
<dbReference type="Pfam" id="PF01965">
    <property type="entry name" value="DJ-1_PfpI"/>
    <property type="match status" value="1"/>
</dbReference>
<dbReference type="PROSITE" id="PS51276">
    <property type="entry name" value="PEPTIDASE_C56_PFPI"/>
    <property type="match status" value="1"/>
</dbReference>
<comment type="similarity">
    <text evidence="1">Belongs to the peptidase C56 family.</text>
</comment>
<name>A0ABX7N4S2_9BACT</name>
<keyword evidence="4" id="KW-1185">Reference proteome</keyword>
<evidence type="ECO:0000256" key="1">
    <source>
        <dbReference type="ARBA" id="ARBA00008542"/>
    </source>
</evidence>
<dbReference type="InterPro" id="IPR002818">
    <property type="entry name" value="DJ-1/PfpI"/>
</dbReference>
<dbReference type="RefSeq" id="WP_206714391.1">
    <property type="nucleotide sequence ID" value="NZ_CP071091.1"/>
</dbReference>
<dbReference type="Gene3D" id="3.40.50.880">
    <property type="match status" value="1"/>
</dbReference>
<dbReference type="PANTHER" id="PTHR42733">
    <property type="entry name" value="DJ-1 PROTEIN"/>
    <property type="match status" value="1"/>
</dbReference>